<dbReference type="PANTHER" id="PTHR43280:SF28">
    <property type="entry name" value="HTH-TYPE TRANSCRIPTIONAL ACTIVATOR RHAS"/>
    <property type="match status" value="1"/>
</dbReference>
<evidence type="ECO:0000256" key="3">
    <source>
        <dbReference type="ARBA" id="ARBA00023163"/>
    </source>
</evidence>
<dbReference type="Pfam" id="PF12833">
    <property type="entry name" value="HTH_18"/>
    <property type="match status" value="1"/>
</dbReference>
<keyword evidence="3" id="KW-0804">Transcription</keyword>
<dbReference type="PANTHER" id="PTHR43280">
    <property type="entry name" value="ARAC-FAMILY TRANSCRIPTIONAL REGULATOR"/>
    <property type="match status" value="1"/>
</dbReference>
<dbReference type="InterPro" id="IPR009057">
    <property type="entry name" value="Homeodomain-like_sf"/>
</dbReference>
<dbReference type="InterPro" id="IPR018060">
    <property type="entry name" value="HTH_AraC"/>
</dbReference>
<dbReference type="GO" id="GO:0043565">
    <property type="term" value="F:sequence-specific DNA binding"/>
    <property type="evidence" value="ECO:0007669"/>
    <property type="project" value="InterPro"/>
</dbReference>
<dbReference type="Gene3D" id="3.40.50.2300">
    <property type="match status" value="1"/>
</dbReference>
<dbReference type="SMART" id="SM00342">
    <property type="entry name" value="HTH_ARAC"/>
    <property type="match status" value="1"/>
</dbReference>
<dbReference type="SUPFAM" id="SSF52172">
    <property type="entry name" value="CheY-like"/>
    <property type="match status" value="1"/>
</dbReference>
<dbReference type="PROSITE" id="PS01124">
    <property type="entry name" value="HTH_ARAC_FAMILY_2"/>
    <property type="match status" value="1"/>
</dbReference>
<evidence type="ECO:0000313" key="5">
    <source>
        <dbReference type="EMBL" id="SUB75538.1"/>
    </source>
</evidence>
<name>A0A379DC00_9FIRM</name>
<evidence type="ECO:0000259" key="4">
    <source>
        <dbReference type="PROSITE" id="PS01124"/>
    </source>
</evidence>
<dbReference type="Gene3D" id="1.10.10.60">
    <property type="entry name" value="Homeodomain-like"/>
    <property type="match status" value="2"/>
</dbReference>
<dbReference type="AlphaFoldDB" id="A0A379DC00"/>
<evidence type="ECO:0000256" key="2">
    <source>
        <dbReference type="ARBA" id="ARBA00023125"/>
    </source>
</evidence>
<accession>A0A379DC00</accession>
<keyword evidence="2" id="KW-0238">DNA-binding</keyword>
<dbReference type="InterPro" id="IPR011006">
    <property type="entry name" value="CheY-like_superfamily"/>
</dbReference>
<evidence type="ECO:0000313" key="6">
    <source>
        <dbReference type="Proteomes" id="UP000254777"/>
    </source>
</evidence>
<protein>
    <submittedName>
        <fullName evidence="5">Bacillibactin transport regulator</fullName>
    </submittedName>
</protein>
<feature type="domain" description="HTH araC/xylS-type" evidence="4">
    <location>
        <begin position="229"/>
        <end position="327"/>
    </location>
</feature>
<dbReference type="RefSeq" id="WP_004819700.1">
    <property type="nucleotide sequence ID" value="NZ_UGTH01000001.1"/>
</dbReference>
<sequence>MKNILLISNQNLLKKTICKIVNSEFSSIKVFNESQNYIDALEICKYKKIDVVFSDLLTTNEEIINFKKIIKEINNTILYIIVFKFELEQFDVMKIGLNNIILRPISVKDIKEKLINTTTEMYKEKYGAKINKINSLICKGDFLNSYAVIKKELIDVYNTGTIMQMKDKTFVLGQNIITSSNTYSQKRIKELLYADSLMDISKEGALVWIFEILDYYFNAKSVDKYPILENVFVYISENLEKNISLKDVVDICAISQGYLSRLFKFEYNLTVLEYIHLKKINLAKRIFIEEDISATEVAFRLGYNERGYFSKVFKKYEGSTIEEFKFKLRG</sequence>
<gene>
    <name evidence="5" type="primary">btr_2</name>
    <name evidence="5" type="ORF">NCTC11088_01336</name>
</gene>
<organism evidence="5 6">
    <name type="scientific">Peptoniphilus indolicus</name>
    <dbReference type="NCBI Taxonomy" id="33030"/>
    <lineage>
        <taxon>Bacteria</taxon>
        <taxon>Bacillati</taxon>
        <taxon>Bacillota</taxon>
        <taxon>Tissierellia</taxon>
        <taxon>Tissierellales</taxon>
        <taxon>Peptoniphilaceae</taxon>
        <taxon>Peptoniphilus</taxon>
    </lineage>
</organism>
<dbReference type="SUPFAM" id="SSF46689">
    <property type="entry name" value="Homeodomain-like"/>
    <property type="match status" value="2"/>
</dbReference>
<dbReference type="EMBL" id="UGTH01000001">
    <property type="protein sequence ID" value="SUB75538.1"/>
    <property type="molecule type" value="Genomic_DNA"/>
</dbReference>
<dbReference type="Proteomes" id="UP000254777">
    <property type="component" value="Unassembled WGS sequence"/>
</dbReference>
<keyword evidence="1" id="KW-0805">Transcription regulation</keyword>
<reference evidence="5 6" key="1">
    <citation type="submission" date="2018-06" db="EMBL/GenBank/DDBJ databases">
        <authorList>
            <consortium name="Pathogen Informatics"/>
            <person name="Doyle S."/>
        </authorList>
    </citation>
    <scope>NUCLEOTIDE SEQUENCE [LARGE SCALE GENOMIC DNA]</scope>
    <source>
        <strain evidence="5 6">NCTC11088</strain>
    </source>
</reference>
<dbReference type="GO" id="GO:0003700">
    <property type="term" value="F:DNA-binding transcription factor activity"/>
    <property type="evidence" value="ECO:0007669"/>
    <property type="project" value="InterPro"/>
</dbReference>
<evidence type="ECO:0000256" key="1">
    <source>
        <dbReference type="ARBA" id="ARBA00023015"/>
    </source>
</evidence>
<proteinExistence type="predicted"/>